<dbReference type="AlphaFoldDB" id="Q168C2"/>
<dbReference type="KEGG" id="rde:RD1_2069"/>
<name>Q168C2_ROSDO</name>
<dbReference type="HOGENOM" id="CLU_1601452_0_0_5"/>
<evidence type="ECO:0000313" key="1">
    <source>
        <dbReference type="EMBL" id="ABG31671.1"/>
    </source>
</evidence>
<dbReference type="EMBL" id="CP000362">
    <property type="protein sequence ID" value="ABG31671.1"/>
    <property type="molecule type" value="Genomic_DNA"/>
</dbReference>
<reference evidence="1 2" key="1">
    <citation type="journal article" date="2007" name="J. Bacteriol.">
        <title>The complete genome sequence of Roseobacter denitrificans reveals a mixotrophic rather than photosynthetic metabolism.</title>
        <authorList>
            <person name="Swingley W.D."/>
            <person name="Sadekar S."/>
            <person name="Mastrian S.D."/>
            <person name="Matthies H.J."/>
            <person name="Hao J."/>
            <person name="Ramos H."/>
            <person name="Acharya C.R."/>
            <person name="Conrad A.L."/>
            <person name="Taylor H.L."/>
            <person name="Dejesa L.C."/>
            <person name="Shah M.K."/>
            <person name="O'huallachain M.E."/>
            <person name="Lince M.T."/>
            <person name="Blankenship R.E."/>
            <person name="Beatty J.T."/>
            <person name="Touchman J.W."/>
        </authorList>
    </citation>
    <scope>NUCLEOTIDE SEQUENCE [LARGE SCALE GENOMIC DNA]</scope>
    <source>
        <strain evidence="2">ATCC 33942 / OCh 114</strain>
    </source>
</reference>
<evidence type="ECO:0000313" key="2">
    <source>
        <dbReference type="Proteomes" id="UP000007029"/>
    </source>
</evidence>
<keyword evidence="2" id="KW-1185">Reference proteome</keyword>
<dbReference type="Proteomes" id="UP000007029">
    <property type="component" value="Chromosome"/>
</dbReference>
<sequence length="173" mass="17618">MVAGLCCVNWSATEITALASKAARGAGAPPLQAARFGQAAAVHLTAARPPDALAQALDCLPGGPILEYPLALDAALSTARTDGCAVVVSVTQDSLLDSYVAALPFTAHTECMQDGAIRLVVDFAKPRPRNQALRITGCDALVARMSDLAARTFVPESAASRSAGAGAGLTDND</sequence>
<dbReference type="eggNOG" id="ENOG5033KUN">
    <property type="taxonomic scope" value="Bacteria"/>
</dbReference>
<proteinExistence type="predicted"/>
<protein>
    <submittedName>
        <fullName evidence="1">Uncharacterized protein</fullName>
    </submittedName>
</protein>
<dbReference type="STRING" id="375451.RD1_2069"/>
<accession>Q168C2</accession>
<organism evidence="1 2">
    <name type="scientific">Roseobacter denitrificans (strain ATCC 33942 / OCh 114)</name>
    <name type="common">Erythrobacter sp. (strain OCh 114)</name>
    <name type="synonym">Roseobacter denitrificans</name>
    <dbReference type="NCBI Taxonomy" id="375451"/>
    <lineage>
        <taxon>Bacteria</taxon>
        <taxon>Pseudomonadati</taxon>
        <taxon>Pseudomonadota</taxon>
        <taxon>Alphaproteobacteria</taxon>
        <taxon>Rhodobacterales</taxon>
        <taxon>Roseobacteraceae</taxon>
        <taxon>Roseobacter</taxon>
    </lineage>
</organism>
<gene>
    <name evidence="1" type="ordered locus">RD1_2069</name>
</gene>